<dbReference type="GO" id="GO:0005874">
    <property type="term" value="C:microtubule"/>
    <property type="evidence" value="ECO:0007669"/>
    <property type="project" value="InterPro"/>
</dbReference>
<dbReference type="HAMAP" id="MF_03130">
    <property type="entry name" value="mec17"/>
    <property type="match status" value="1"/>
</dbReference>
<keyword evidence="2 3" id="KW-0012">Acyltransferase</keyword>
<accession>A0A2A4JCB2</accession>
<feature type="domain" description="N-acetyltransferase" evidence="4">
    <location>
        <begin position="1"/>
        <end position="175"/>
    </location>
</feature>
<proteinExistence type="inferred from homology"/>
<dbReference type="Gene3D" id="3.40.630.30">
    <property type="match status" value="1"/>
</dbReference>
<evidence type="ECO:0000256" key="1">
    <source>
        <dbReference type="ARBA" id="ARBA00022679"/>
    </source>
</evidence>
<dbReference type="InterPro" id="IPR038746">
    <property type="entry name" value="Atat"/>
</dbReference>
<feature type="site" description="Crucial for catalytic activity" evidence="3">
    <location>
        <position position="43"/>
    </location>
</feature>
<dbReference type="PROSITE" id="PS51730">
    <property type="entry name" value="GNAT_ATAT"/>
    <property type="match status" value="1"/>
</dbReference>
<sequence length="242" mass="27189">MAVVLRACNTQVRPCVRRYGTMVVQELITKLVDRLGQESATAQGLNKVITSAEKMKKNPGHVIYMLKDKYAKDCKGDIIGMLKVGRKHLFLFDDKQIVHEVEPPCVLDFYVVRDRQRMGHGYRLFQHMLTDLEVNAWEMAIDGPSEKMEKFLARNFGIDRLMRQSNNFAVSTVFFQQSDADISTRGALSNEVPAAAVGRFAAPKPTSAIANWPVGFTSTKWCNESDNLSDPTLAMMREVAAV</sequence>
<comment type="caution">
    <text evidence="3">Lacks conserved residue(s) required for the propagation of feature annotation.</text>
</comment>
<dbReference type="Pfam" id="PF05301">
    <property type="entry name" value="Acetyltransf_16"/>
    <property type="match status" value="1"/>
</dbReference>
<feature type="binding site" evidence="3">
    <location>
        <begin position="109"/>
        <end position="122"/>
    </location>
    <ligand>
        <name>acetyl-CoA</name>
        <dbReference type="ChEBI" id="CHEBI:57288"/>
    </ligand>
</feature>
<evidence type="ECO:0000256" key="3">
    <source>
        <dbReference type="HAMAP-Rule" id="MF_03130"/>
    </source>
</evidence>
<evidence type="ECO:0000256" key="2">
    <source>
        <dbReference type="ARBA" id="ARBA00023315"/>
    </source>
</evidence>
<dbReference type="GO" id="GO:0048666">
    <property type="term" value="P:neuron development"/>
    <property type="evidence" value="ECO:0007669"/>
    <property type="project" value="UniProtKB-UniRule"/>
</dbReference>
<dbReference type="AlphaFoldDB" id="A0A2A4JCB2"/>
<organism evidence="5">
    <name type="scientific">Heliothis virescens</name>
    <name type="common">Tobacco budworm moth</name>
    <dbReference type="NCBI Taxonomy" id="7102"/>
    <lineage>
        <taxon>Eukaryota</taxon>
        <taxon>Metazoa</taxon>
        <taxon>Ecdysozoa</taxon>
        <taxon>Arthropoda</taxon>
        <taxon>Hexapoda</taxon>
        <taxon>Insecta</taxon>
        <taxon>Pterygota</taxon>
        <taxon>Neoptera</taxon>
        <taxon>Endopterygota</taxon>
        <taxon>Lepidoptera</taxon>
        <taxon>Glossata</taxon>
        <taxon>Ditrysia</taxon>
        <taxon>Noctuoidea</taxon>
        <taxon>Noctuidae</taxon>
        <taxon>Heliothinae</taxon>
        <taxon>Heliothis</taxon>
    </lineage>
</organism>
<dbReference type="PANTHER" id="PTHR12327:SF0">
    <property type="entry name" value="ALPHA-TUBULIN N-ACETYLTRANSFERASE 1"/>
    <property type="match status" value="1"/>
</dbReference>
<comment type="catalytic activity">
    <reaction evidence="3">
        <text>L-lysyl-[alpha-tubulin] + acetyl-CoA = N(6)-acetyl-L-lysyl-[alpha-tubulin] + CoA + H(+)</text>
        <dbReference type="Rhea" id="RHEA:15277"/>
        <dbReference type="Rhea" id="RHEA-COMP:11278"/>
        <dbReference type="Rhea" id="RHEA-COMP:11279"/>
        <dbReference type="ChEBI" id="CHEBI:15378"/>
        <dbReference type="ChEBI" id="CHEBI:29969"/>
        <dbReference type="ChEBI" id="CHEBI:57287"/>
        <dbReference type="ChEBI" id="CHEBI:57288"/>
        <dbReference type="ChEBI" id="CHEBI:61930"/>
        <dbReference type="EC" id="2.3.1.108"/>
    </reaction>
</comment>
<dbReference type="GO" id="GO:0019799">
    <property type="term" value="F:tubulin N-acetyltransferase activity"/>
    <property type="evidence" value="ECO:0007669"/>
    <property type="project" value="UniProtKB-UniRule"/>
</dbReference>
<dbReference type="STRING" id="7102.A0A2A4JCB2"/>
<name>A0A2A4JCB2_HELVI</name>
<comment type="caution">
    <text evidence="5">The sequence shown here is derived from an EMBL/GenBank/DDBJ whole genome shotgun (WGS) entry which is preliminary data.</text>
</comment>
<dbReference type="InterPro" id="IPR007965">
    <property type="entry name" value="GNAT_ATAT"/>
</dbReference>
<reference evidence="5" key="1">
    <citation type="submission" date="2017-09" db="EMBL/GenBank/DDBJ databases">
        <title>Contemporary evolution of a Lepidopteran species, Heliothis virescens, in response to modern agricultural practices.</title>
        <authorList>
            <person name="Fritz M.L."/>
            <person name="Deyonke A.M."/>
            <person name="Papanicolaou A."/>
            <person name="Micinski S."/>
            <person name="Westbrook J."/>
            <person name="Gould F."/>
        </authorList>
    </citation>
    <scope>NUCLEOTIDE SEQUENCE [LARGE SCALE GENOMIC DNA]</scope>
    <source>
        <strain evidence="5">HvINT-</strain>
        <tissue evidence="5">Whole body</tissue>
    </source>
</reference>
<dbReference type="EMBL" id="NWSH01002101">
    <property type="protein sequence ID" value="PCG69194.1"/>
    <property type="molecule type" value="Genomic_DNA"/>
</dbReference>
<comment type="similarity">
    <text evidence="3">Belongs to the acetyltransferase ATAT1 family.</text>
</comment>
<protein>
    <recommendedName>
        <fullName evidence="3">Alpha-tubulin N-acetyltransferase</fullName>
        <shortName evidence="3">Alpha-TAT</shortName>
        <shortName evidence="3">TAT</shortName>
        <ecNumber evidence="3">2.3.1.108</ecNumber>
    </recommendedName>
    <alternativeName>
        <fullName evidence="3">Acetyltransferase mec-17 homolog</fullName>
    </alternativeName>
</protein>
<evidence type="ECO:0000313" key="5">
    <source>
        <dbReference type="EMBL" id="PCG69194.1"/>
    </source>
</evidence>
<comment type="function">
    <text evidence="3">Specifically acetylates 'Lys-40' in alpha-tubulin on the lumenal side of microtubules. Promotes microtubule destabilization and accelerates microtubule dynamics; this activity may be independent of acetylation activity. Acetylates alpha-tubulin with a slow enzymatic rate, due to a catalytic site that is not optimized for acetyl transfer. Enters the microtubule through each end and diffuses quickly throughout the lumen of microtubules. Acetylates only long/old microtubules because of its slow acetylation rate since it does not have time to act on dynamically unstable microtubules before the enzyme is released.</text>
</comment>
<dbReference type="GO" id="GO:0070507">
    <property type="term" value="P:regulation of microtubule cytoskeleton organization"/>
    <property type="evidence" value="ECO:0007669"/>
    <property type="project" value="UniProtKB-UniRule"/>
</dbReference>
<keyword evidence="1 3" id="KW-0808">Transferase</keyword>
<dbReference type="EC" id="2.3.1.108" evidence="3"/>
<gene>
    <name evidence="5" type="ORF">B5V51_4416</name>
</gene>
<dbReference type="PANTHER" id="PTHR12327">
    <property type="entry name" value="ALPHA-TUBULIN N-ACETYLTRANSFERASE 1"/>
    <property type="match status" value="1"/>
</dbReference>
<evidence type="ECO:0000259" key="4">
    <source>
        <dbReference type="PROSITE" id="PS51730"/>
    </source>
</evidence>